<dbReference type="EMBL" id="MU842941">
    <property type="protein sequence ID" value="KAK2025281.1"/>
    <property type="molecule type" value="Genomic_DNA"/>
</dbReference>
<organism evidence="2 3">
    <name type="scientific">Colletotrichum zoysiae</name>
    <dbReference type="NCBI Taxonomy" id="1216348"/>
    <lineage>
        <taxon>Eukaryota</taxon>
        <taxon>Fungi</taxon>
        <taxon>Dikarya</taxon>
        <taxon>Ascomycota</taxon>
        <taxon>Pezizomycotina</taxon>
        <taxon>Sordariomycetes</taxon>
        <taxon>Hypocreomycetidae</taxon>
        <taxon>Glomerellales</taxon>
        <taxon>Glomerellaceae</taxon>
        <taxon>Colletotrichum</taxon>
        <taxon>Colletotrichum graminicola species complex</taxon>
    </lineage>
</organism>
<dbReference type="AlphaFoldDB" id="A0AAD9HBF8"/>
<evidence type="ECO:0000313" key="2">
    <source>
        <dbReference type="EMBL" id="KAK2025281.1"/>
    </source>
</evidence>
<name>A0AAD9HBF8_9PEZI</name>
<protein>
    <submittedName>
        <fullName evidence="2">Uncharacterized protein</fullName>
    </submittedName>
</protein>
<feature type="region of interest" description="Disordered" evidence="1">
    <location>
        <begin position="1"/>
        <end position="20"/>
    </location>
</feature>
<accession>A0AAD9HBF8</accession>
<proteinExistence type="predicted"/>
<evidence type="ECO:0000313" key="3">
    <source>
        <dbReference type="Proteomes" id="UP001232148"/>
    </source>
</evidence>
<gene>
    <name evidence="2" type="ORF">LX32DRAFT_66479</name>
</gene>
<sequence>MLLCSPPPLRQVKRERPPDHPTRLILKRQTFRSVRGPSYGLDAPPSGLPVGAMFCSQACTCVVRDAYTTQEPLALLGSHPGCRPRTRSAALDLMSRLRSVGELSKPSLQERIGWEEVRVPGPGAAERHVERQPPTHLVGGCEFLHWIKRSVRATDLDRGPSPACVPRFRPNHQTVPSPRSRFLFLCALPI</sequence>
<dbReference type="Proteomes" id="UP001232148">
    <property type="component" value="Unassembled WGS sequence"/>
</dbReference>
<keyword evidence="3" id="KW-1185">Reference proteome</keyword>
<evidence type="ECO:0000256" key="1">
    <source>
        <dbReference type="SAM" id="MobiDB-lite"/>
    </source>
</evidence>
<comment type="caution">
    <text evidence="2">The sequence shown here is derived from an EMBL/GenBank/DDBJ whole genome shotgun (WGS) entry which is preliminary data.</text>
</comment>
<reference evidence="2" key="1">
    <citation type="submission" date="2021-06" db="EMBL/GenBank/DDBJ databases">
        <title>Comparative genomics, transcriptomics and evolutionary studies reveal genomic signatures of adaptation to plant cell wall in hemibiotrophic fungi.</title>
        <authorList>
            <consortium name="DOE Joint Genome Institute"/>
            <person name="Baroncelli R."/>
            <person name="Diaz J.F."/>
            <person name="Benocci T."/>
            <person name="Peng M."/>
            <person name="Battaglia E."/>
            <person name="Haridas S."/>
            <person name="Andreopoulos W."/>
            <person name="Labutti K."/>
            <person name="Pangilinan J."/>
            <person name="Floch G.L."/>
            <person name="Makela M.R."/>
            <person name="Henrissat B."/>
            <person name="Grigoriev I.V."/>
            <person name="Crouch J.A."/>
            <person name="De Vries R.P."/>
            <person name="Sukno S.A."/>
            <person name="Thon M.R."/>
        </authorList>
    </citation>
    <scope>NUCLEOTIDE SEQUENCE</scope>
    <source>
        <strain evidence="2">MAFF235873</strain>
    </source>
</reference>